<dbReference type="AlphaFoldDB" id="A0A0X3PP64"/>
<evidence type="ECO:0000256" key="6">
    <source>
        <dbReference type="RuleBase" id="RU362006"/>
    </source>
</evidence>
<proteinExistence type="inferred from homology"/>
<comment type="similarity">
    <text evidence="2 6">Belongs to the DP1 family.</text>
</comment>
<dbReference type="Pfam" id="PF03134">
    <property type="entry name" value="TB2_DP1_HVA22"/>
    <property type="match status" value="1"/>
</dbReference>
<name>A0A0X3PP64_SCHSO</name>
<keyword evidence="4 6" id="KW-1133">Transmembrane helix</keyword>
<accession>A0A0X3PP64</accession>
<evidence type="ECO:0000313" key="7">
    <source>
        <dbReference type="EMBL" id="JAP50162.1"/>
    </source>
</evidence>
<keyword evidence="7" id="KW-0675">Receptor</keyword>
<protein>
    <recommendedName>
        <fullName evidence="6">Receptor expression-enhancing protein</fullName>
    </recommendedName>
</protein>
<dbReference type="PANTHER" id="PTHR12300">
    <property type="entry name" value="HVA22-LIKE PROTEINS"/>
    <property type="match status" value="1"/>
</dbReference>
<evidence type="ECO:0000256" key="4">
    <source>
        <dbReference type="ARBA" id="ARBA00022989"/>
    </source>
</evidence>
<keyword evidence="3 6" id="KW-0812">Transmembrane</keyword>
<keyword evidence="5 6" id="KW-0472">Membrane</keyword>
<dbReference type="InterPro" id="IPR004345">
    <property type="entry name" value="TB2_DP1_HVA22"/>
</dbReference>
<evidence type="ECO:0000256" key="3">
    <source>
        <dbReference type="ARBA" id="ARBA00022692"/>
    </source>
</evidence>
<evidence type="ECO:0000256" key="2">
    <source>
        <dbReference type="ARBA" id="ARBA00008573"/>
    </source>
</evidence>
<dbReference type="GO" id="GO:0016020">
    <property type="term" value="C:membrane"/>
    <property type="evidence" value="ECO:0007669"/>
    <property type="project" value="UniProtKB-SubCell"/>
</dbReference>
<reference evidence="7" key="1">
    <citation type="submission" date="2016-01" db="EMBL/GenBank/DDBJ databases">
        <title>Reference transcriptome for the parasite Schistocephalus solidus: insights into the molecular evolution of parasitism.</title>
        <authorList>
            <person name="Hebert F.O."/>
            <person name="Grambauer S."/>
            <person name="Barber I."/>
            <person name="Landry C.R."/>
            <person name="Aubin-Horth N."/>
        </authorList>
    </citation>
    <scope>NUCLEOTIDE SEQUENCE</scope>
</reference>
<gene>
    <name evidence="7" type="primary">REEP6</name>
    <name evidence="7" type="ORF">TR139598</name>
</gene>
<organism evidence="7">
    <name type="scientific">Schistocephalus solidus</name>
    <name type="common">Tapeworm</name>
    <dbReference type="NCBI Taxonomy" id="70667"/>
    <lineage>
        <taxon>Eukaryota</taxon>
        <taxon>Metazoa</taxon>
        <taxon>Spiralia</taxon>
        <taxon>Lophotrochozoa</taxon>
        <taxon>Platyhelminthes</taxon>
        <taxon>Cestoda</taxon>
        <taxon>Eucestoda</taxon>
        <taxon>Diphyllobothriidea</taxon>
        <taxon>Diphyllobothriidae</taxon>
        <taxon>Schistocephalus</taxon>
    </lineage>
</organism>
<comment type="subcellular location">
    <subcellularLocation>
        <location evidence="1 6">Membrane</location>
        <topology evidence="1 6">Multi-pass membrane protein</topology>
    </subcellularLocation>
</comment>
<feature type="transmembrane region" description="Helical" evidence="6">
    <location>
        <begin position="88"/>
        <end position="117"/>
    </location>
</feature>
<sequence length="184" mass="21018">MNSFIDLKDQLQKKLNEKNAFTDVLGKIEDKTKVPKIYQVLAIAAIVALYLMVGYGATFLANLIGFLYPAYYSIKAIESPAKDDDTKWLTYWVVYAFFSLIEFFTDIILFWIPLYAFMKCMFLVFLMVPGPLNGSCMLYNNVIQPIVSKYEKRIDDCMDEAGDFAKKATKRAKDAMIDSALKSD</sequence>
<feature type="transmembrane region" description="Helical" evidence="6">
    <location>
        <begin position="40"/>
        <end position="68"/>
    </location>
</feature>
<evidence type="ECO:0000256" key="5">
    <source>
        <dbReference type="ARBA" id="ARBA00023136"/>
    </source>
</evidence>
<dbReference type="PANTHER" id="PTHR12300:SF161">
    <property type="entry name" value="RECEPTOR EXPRESSION-ENHANCING PROTEIN"/>
    <property type="match status" value="1"/>
</dbReference>
<evidence type="ECO:0000256" key="1">
    <source>
        <dbReference type="ARBA" id="ARBA00004141"/>
    </source>
</evidence>
<dbReference type="EMBL" id="GEEE01013063">
    <property type="protein sequence ID" value="JAP50162.1"/>
    <property type="molecule type" value="Transcribed_RNA"/>
</dbReference>